<name>A0A4R6ZSQ1_9LIST</name>
<keyword evidence="5" id="KW-0677">Repeat</keyword>
<evidence type="ECO:0000256" key="5">
    <source>
        <dbReference type="ARBA" id="ARBA00022737"/>
    </source>
</evidence>
<dbReference type="Proteomes" id="UP000295558">
    <property type="component" value="Unassembled WGS sequence"/>
</dbReference>
<evidence type="ECO:0000256" key="1">
    <source>
        <dbReference type="ARBA" id="ARBA00004168"/>
    </source>
</evidence>
<feature type="region of interest" description="Disordered" evidence="7">
    <location>
        <begin position="670"/>
        <end position="744"/>
    </location>
</feature>
<gene>
    <name evidence="11" type="ORF">DFP96_101538</name>
</gene>
<keyword evidence="3" id="KW-0964">Secreted</keyword>
<evidence type="ECO:0000256" key="4">
    <source>
        <dbReference type="ARBA" id="ARBA00022729"/>
    </source>
</evidence>
<feature type="domain" description="Gram-positive cocci surface proteins LPxTG" evidence="10">
    <location>
        <begin position="739"/>
        <end position="773"/>
    </location>
</feature>
<comment type="subcellular location">
    <subcellularLocation>
        <location evidence="1">Secreted</location>
        <location evidence="1">Cell wall</location>
        <topology evidence="1">Peptidoglycan-anchor</topology>
    </subcellularLocation>
</comment>
<dbReference type="InterPro" id="IPR052177">
    <property type="entry name" value="Divisome_Glycosyl_Hydrolase"/>
</dbReference>
<accession>A0A4R6ZSQ1</accession>
<dbReference type="InterPro" id="IPR009459">
    <property type="entry name" value="MucBP_dom"/>
</dbReference>
<feature type="transmembrane region" description="Helical" evidence="8">
    <location>
        <begin position="749"/>
        <end position="768"/>
    </location>
</feature>
<evidence type="ECO:0000256" key="8">
    <source>
        <dbReference type="SAM" id="Phobius"/>
    </source>
</evidence>
<dbReference type="STRING" id="1265846.PROCOU_15118"/>
<dbReference type="NCBIfam" id="TIGR01167">
    <property type="entry name" value="LPXTG_anchor"/>
    <property type="match status" value="1"/>
</dbReference>
<dbReference type="PANTHER" id="PTHR43405:SF1">
    <property type="entry name" value="GLYCOSYL HYDROLASE DIGH"/>
    <property type="match status" value="1"/>
</dbReference>
<comment type="caution">
    <text evidence="11">The sequence shown here is derived from an EMBL/GenBank/DDBJ whole genome shotgun (WGS) entry which is preliminary data.</text>
</comment>
<feature type="compositionally biased region" description="Basic and acidic residues" evidence="7">
    <location>
        <begin position="726"/>
        <end position="737"/>
    </location>
</feature>
<dbReference type="PANTHER" id="PTHR43405">
    <property type="entry name" value="GLYCOSYL HYDROLASE DIGH"/>
    <property type="match status" value="1"/>
</dbReference>
<evidence type="ECO:0000313" key="11">
    <source>
        <dbReference type="EMBL" id="TDR55598.1"/>
    </source>
</evidence>
<dbReference type="Gene3D" id="3.20.20.80">
    <property type="entry name" value="Glycosidases"/>
    <property type="match status" value="1"/>
</dbReference>
<dbReference type="PROSITE" id="PS50847">
    <property type="entry name" value="GRAM_POS_ANCHORING"/>
    <property type="match status" value="1"/>
</dbReference>
<dbReference type="Gene3D" id="3.10.20.320">
    <property type="entry name" value="Putative peptidoglycan bound protein (lpxtg motif)"/>
    <property type="match status" value="1"/>
</dbReference>
<keyword evidence="6" id="KW-0572">Peptidoglycan-anchor</keyword>
<dbReference type="OrthoDB" id="9794671at2"/>
<dbReference type="AlphaFoldDB" id="A0A4R6ZSQ1"/>
<evidence type="ECO:0000259" key="10">
    <source>
        <dbReference type="PROSITE" id="PS50847"/>
    </source>
</evidence>
<evidence type="ECO:0000256" key="9">
    <source>
        <dbReference type="SAM" id="SignalP"/>
    </source>
</evidence>
<dbReference type="EMBL" id="SNZK01000001">
    <property type="protein sequence ID" value="TDR55598.1"/>
    <property type="molecule type" value="Genomic_DNA"/>
</dbReference>
<keyword evidence="2" id="KW-0134">Cell wall</keyword>
<dbReference type="InterPro" id="IPR017853">
    <property type="entry name" value="GH"/>
</dbReference>
<keyword evidence="4 9" id="KW-0732">Signal</keyword>
<evidence type="ECO:0000256" key="2">
    <source>
        <dbReference type="ARBA" id="ARBA00022512"/>
    </source>
</evidence>
<keyword evidence="12" id="KW-1185">Reference proteome</keyword>
<dbReference type="Pfam" id="PF00746">
    <property type="entry name" value="Gram_pos_anchor"/>
    <property type="match status" value="1"/>
</dbReference>
<feature type="chain" id="PRO_5020241804" evidence="9">
    <location>
        <begin position="25"/>
        <end position="773"/>
    </location>
</feature>
<keyword evidence="8" id="KW-0812">Transmembrane</keyword>
<evidence type="ECO:0000256" key="7">
    <source>
        <dbReference type="SAM" id="MobiDB-lite"/>
    </source>
</evidence>
<feature type="signal peptide" evidence="9">
    <location>
        <begin position="1"/>
        <end position="24"/>
    </location>
</feature>
<evidence type="ECO:0000313" key="12">
    <source>
        <dbReference type="Proteomes" id="UP000295558"/>
    </source>
</evidence>
<evidence type="ECO:0000256" key="3">
    <source>
        <dbReference type="ARBA" id="ARBA00022525"/>
    </source>
</evidence>
<proteinExistence type="predicted"/>
<sequence>MKKWASMLVILVLSVSAFSLTVQAEEGTQGLTKFIKKADGTYGYDANTPVFYYNGSSEQVQIPTTYTQDKEQFKSSWVATIANLNFAKVGSESAFRAQYDTVLDDFESWNMNAVIFQVRPLLDAFYPSKINPWSEFIANGVQGANPGYDPLAIMVEETHKRGMEYHAWFNPYRVTNTKLTTQSVLTKIGATKEEALAMTIPEQIAAWHKAGLLADTNYAVLHPENVLRFDEKLFLNPGIPEVQDHVAATIEEVVTNYDVDAIHFDDYFYPYRITVDGKNVLFGDKGEDAETFAKYGIPAGYPNTKAGIDDWRRDNITTLIDKVKHAIDTSNQAKKTAVQFGISPFGIWEHKANNPLGSNTPTGSSQSYSQSIFADTYQWIKDEKVDYMVPQIYWSFDQAAAPYGDLARWWNKAAEGTHVQIYVGHANYKHVGNGGFDAAWMNPAEIPNQMRFNQLLNQVSGSVLFSYNDIKKSNIASIPDAQKPANQAKNDSIDLLKETYFATTSLTPSKPWLAHQAIAAPLQVKQTADTLTWSDTATNSARYYVVYKGAGTAEEIIANPANIVTKIWSGDGLEFSYPISETGTYVVTALDAASNESAPIIAQIPGADVTVLYQDENGGEIAPSETLQGNIGENFAAEIKVIAGYTKKDAQVTGTFTDQAQTVVVSYTKDPEEVVLPTEPDPEPTPKPEPKPTPDPAPKPDGTIVIPPEKEIVPQQPEKAPSLEKVAPKSEPSKEKGLLPTTGDKSTDLAIVLGLVLSMTGVLVLLRWKRRQV</sequence>
<dbReference type="InterPro" id="IPR003790">
    <property type="entry name" value="GHL10"/>
</dbReference>
<keyword evidence="8" id="KW-0472">Membrane</keyword>
<dbReference type="Pfam" id="PF02638">
    <property type="entry name" value="GHL10"/>
    <property type="match status" value="1"/>
</dbReference>
<keyword evidence="8" id="KW-1133">Transmembrane helix</keyword>
<organism evidence="11 12">
    <name type="scientific">Listeria rocourtiae</name>
    <dbReference type="NCBI Taxonomy" id="647910"/>
    <lineage>
        <taxon>Bacteria</taxon>
        <taxon>Bacillati</taxon>
        <taxon>Bacillota</taxon>
        <taxon>Bacilli</taxon>
        <taxon>Bacillales</taxon>
        <taxon>Listeriaceae</taxon>
        <taxon>Listeria</taxon>
    </lineage>
</organism>
<dbReference type="RefSeq" id="WP_036073288.1">
    <property type="nucleotide sequence ID" value="NZ_SNZK01000001.1"/>
</dbReference>
<dbReference type="Pfam" id="PF06458">
    <property type="entry name" value="MucBP"/>
    <property type="match status" value="1"/>
</dbReference>
<reference evidence="11 12" key="1">
    <citation type="submission" date="2019-03" db="EMBL/GenBank/DDBJ databases">
        <title>Genomic Encyclopedia of Type Strains, Phase III (KMG-III): the genomes of soil and plant-associated and newly described type strains.</title>
        <authorList>
            <person name="Whitman W."/>
        </authorList>
    </citation>
    <scope>NUCLEOTIDE SEQUENCE [LARGE SCALE GENOMIC DNA]</scope>
    <source>
        <strain evidence="11 12">CECT 7972</strain>
    </source>
</reference>
<dbReference type="SUPFAM" id="SSF51445">
    <property type="entry name" value="(Trans)glycosidases"/>
    <property type="match status" value="1"/>
</dbReference>
<protein>
    <submittedName>
        <fullName evidence="11">LPXTG-motif cell wall-anchored protein</fullName>
    </submittedName>
</protein>
<evidence type="ECO:0000256" key="6">
    <source>
        <dbReference type="ARBA" id="ARBA00023088"/>
    </source>
</evidence>
<dbReference type="InterPro" id="IPR019931">
    <property type="entry name" value="LPXTG_anchor"/>
</dbReference>